<feature type="domain" description="Thioredoxin" evidence="6">
    <location>
        <begin position="57"/>
        <end position="230"/>
    </location>
</feature>
<dbReference type="CDD" id="cd02968">
    <property type="entry name" value="SCO"/>
    <property type="match status" value="1"/>
</dbReference>
<name>A0A6L3ZH32_9FLAO</name>
<feature type="binding site" evidence="3">
    <location>
        <position position="186"/>
    </location>
    <ligand>
        <name>Cu cation</name>
        <dbReference type="ChEBI" id="CHEBI:23378"/>
    </ligand>
</feature>
<proteinExistence type="inferred from homology"/>
<dbReference type="EMBL" id="WBVQ01000001">
    <property type="protein sequence ID" value="KAB2816939.1"/>
    <property type="molecule type" value="Genomic_DNA"/>
</dbReference>
<protein>
    <submittedName>
        <fullName evidence="7">SCO family protein</fullName>
    </submittedName>
</protein>
<evidence type="ECO:0000256" key="5">
    <source>
        <dbReference type="SAM" id="Phobius"/>
    </source>
</evidence>
<feature type="transmembrane region" description="Helical" evidence="5">
    <location>
        <begin position="12"/>
        <end position="31"/>
    </location>
</feature>
<sequence>MAQQENNKRKKAVLIILLALPVSVYLAAVFISGEITFRSLDFVGPKEVTVNDEGEEETVYYTVPDFSFTDQDGNTVTRESMKGKIYVASFFFTRCPTICTPMNYHLKSVYDRLYAFKDIAFISHTIDPTHDSIAQLKAYALERGINNSEKWHFVTGSKEDIYSMASSYYLAANEDSTMTNHAGFYHSGQVVLVDWDGRIRSGIDDDGNPVGGYDITEAKDIDQLVDDLRVLAKEYRKVKMRG</sequence>
<dbReference type="PROSITE" id="PS51352">
    <property type="entry name" value="THIOREDOXIN_2"/>
    <property type="match status" value="1"/>
</dbReference>
<evidence type="ECO:0000256" key="3">
    <source>
        <dbReference type="PIRSR" id="PIRSR603782-1"/>
    </source>
</evidence>
<comment type="caution">
    <text evidence="7">The sequence shown here is derived from an EMBL/GenBank/DDBJ whole genome shotgun (WGS) entry which is preliminary data.</text>
</comment>
<dbReference type="Proteomes" id="UP000484164">
    <property type="component" value="Unassembled WGS sequence"/>
</dbReference>
<evidence type="ECO:0000313" key="8">
    <source>
        <dbReference type="Proteomes" id="UP000484164"/>
    </source>
</evidence>
<evidence type="ECO:0000256" key="4">
    <source>
        <dbReference type="PIRSR" id="PIRSR603782-2"/>
    </source>
</evidence>
<evidence type="ECO:0000313" key="7">
    <source>
        <dbReference type="EMBL" id="KAB2816939.1"/>
    </source>
</evidence>
<keyword evidence="8" id="KW-1185">Reference proteome</keyword>
<accession>A0A6L3ZH32</accession>
<gene>
    <name evidence="7" type="ORF">F8C82_00650</name>
</gene>
<keyword evidence="5" id="KW-0812">Transmembrane</keyword>
<dbReference type="InterPro" id="IPR013766">
    <property type="entry name" value="Thioredoxin_domain"/>
</dbReference>
<comment type="similarity">
    <text evidence="1">Belongs to the SCO1/2 family.</text>
</comment>
<keyword evidence="4" id="KW-1015">Disulfide bond</keyword>
<dbReference type="PANTHER" id="PTHR12151">
    <property type="entry name" value="ELECTRON TRANSPORT PROTIN SCO1/SENC FAMILY MEMBER"/>
    <property type="match status" value="1"/>
</dbReference>
<dbReference type="Gene3D" id="3.40.30.10">
    <property type="entry name" value="Glutaredoxin"/>
    <property type="match status" value="1"/>
</dbReference>
<feature type="disulfide bond" description="Redox-active" evidence="4">
    <location>
        <begin position="95"/>
        <end position="99"/>
    </location>
</feature>
<feature type="binding site" evidence="3">
    <location>
        <position position="99"/>
    </location>
    <ligand>
        <name>Cu cation</name>
        <dbReference type="ChEBI" id="CHEBI:23378"/>
    </ligand>
</feature>
<dbReference type="AlphaFoldDB" id="A0A6L3ZH32"/>
<dbReference type="InterPro" id="IPR036249">
    <property type="entry name" value="Thioredoxin-like_sf"/>
</dbReference>
<organism evidence="7 8">
    <name type="scientific">Phaeocystidibacter marisrubri</name>
    <dbReference type="NCBI Taxonomy" id="1577780"/>
    <lineage>
        <taxon>Bacteria</taxon>
        <taxon>Pseudomonadati</taxon>
        <taxon>Bacteroidota</taxon>
        <taxon>Flavobacteriia</taxon>
        <taxon>Flavobacteriales</taxon>
        <taxon>Phaeocystidibacteraceae</taxon>
        <taxon>Phaeocystidibacter</taxon>
    </lineage>
</organism>
<keyword evidence="2 3" id="KW-0186">Copper</keyword>
<evidence type="ECO:0000256" key="1">
    <source>
        <dbReference type="ARBA" id="ARBA00010996"/>
    </source>
</evidence>
<reference evidence="7 8" key="1">
    <citation type="submission" date="2019-10" db="EMBL/GenBank/DDBJ databases">
        <title>Genome sequence of Phaeocystidibacter marisrubri JCM30614 (type strain).</title>
        <authorList>
            <person name="Bowman J.P."/>
        </authorList>
    </citation>
    <scope>NUCLEOTIDE SEQUENCE [LARGE SCALE GENOMIC DNA]</scope>
    <source>
        <strain evidence="7 8">JCM 30614</strain>
    </source>
</reference>
<dbReference type="SUPFAM" id="SSF52833">
    <property type="entry name" value="Thioredoxin-like"/>
    <property type="match status" value="1"/>
</dbReference>
<dbReference type="OrthoDB" id="9811998at2"/>
<dbReference type="Pfam" id="PF02630">
    <property type="entry name" value="SCO1-SenC"/>
    <property type="match status" value="1"/>
</dbReference>
<evidence type="ECO:0000256" key="2">
    <source>
        <dbReference type="ARBA" id="ARBA00023008"/>
    </source>
</evidence>
<keyword evidence="5" id="KW-1133">Transmembrane helix</keyword>
<dbReference type="PANTHER" id="PTHR12151:SF25">
    <property type="entry name" value="LINALOOL DEHYDRATASE_ISOMERASE DOMAIN-CONTAINING PROTEIN"/>
    <property type="match status" value="1"/>
</dbReference>
<keyword evidence="5" id="KW-0472">Membrane</keyword>
<dbReference type="GO" id="GO:0046872">
    <property type="term" value="F:metal ion binding"/>
    <property type="evidence" value="ECO:0007669"/>
    <property type="project" value="UniProtKB-KW"/>
</dbReference>
<dbReference type="InterPro" id="IPR003782">
    <property type="entry name" value="SCO1/SenC"/>
</dbReference>
<feature type="binding site" evidence="3">
    <location>
        <position position="95"/>
    </location>
    <ligand>
        <name>Cu cation</name>
        <dbReference type="ChEBI" id="CHEBI:23378"/>
    </ligand>
</feature>
<keyword evidence="3" id="KW-0479">Metal-binding</keyword>
<evidence type="ECO:0000259" key="6">
    <source>
        <dbReference type="PROSITE" id="PS51352"/>
    </source>
</evidence>